<feature type="compositionally biased region" description="Polar residues" evidence="1">
    <location>
        <begin position="119"/>
        <end position="135"/>
    </location>
</feature>
<accession>A0A9N9MDV9</accession>
<dbReference type="AlphaFoldDB" id="A0A9N9MDV9"/>
<reference evidence="2" key="1">
    <citation type="submission" date="2022-01" db="EMBL/GenBank/DDBJ databases">
        <authorList>
            <person name="King R."/>
        </authorList>
    </citation>
    <scope>NUCLEOTIDE SEQUENCE</scope>
</reference>
<evidence type="ECO:0000313" key="2">
    <source>
        <dbReference type="EMBL" id="CAG9760310.1"/>
    </source>
</evidence>
<sequence length="135" mass="15632">MKIAKQKQFSAKIIKNKLCVNNEEYTAENLRTIDKIMFLEPIVDKHTIFLNTSAPPTPTITHRDSESSEEEIFDLEVENQEVQTEKVEEIKKKDPKKEEKKQNEKVKKIIAKTVKNHLPITQTPKVRTTRSGSTK</sequence>
<dbReference type="EMBL" id="OU892277">
    <property type="protein sequence ID" value="CAG9760310.1"/>
    <property type="molecule type" value="Genomic_DNA"/>
</dbReference>
<gene>
    <name evidence="2" type="ORF">CEUTPL_LOCUS1046</name>
</gene>
<proteinExistence type="predicted"/>
<evidence type="ECO:0000256" key="1">
    <source>
        <dbReference type="SAM" id="MobiDB-lite"/>
    </source>
</evidence>
<organism evidence="2 3">
    <name type="scientific">Ceutorhynchus assimilis</name>
    <name type="common">cabbage seed weevil</name>
    <dbReference type="NCBI Taxonomy" id="467358"/>
    <lineage>
        <taxon>Eukaryota</taxon>
        <taxon>Metazoa</taxon>
        <taxon>Ecdysozoa</taxon>
        <taxon>Arthropoda</taxon>
        <taxon>Hexapoda</taxon>
        <taxon>Insecta</taxon>
        <taxon>Pterygota</taxon>
        <taxon>Neoptera</taxon>
        <taxon>Endopterygota</taxon>
        <taxon>Coleoptera</taxon>
        <taxon>Polyphaga</taxon>
        <taxon>Cucujiformia</taxon>
        <taxon>Curculionidae</taxon>
        <taxon>Ceutorhynchinae</taxon>
        <taxon>Ceutorhynchus</taxon>
    </lineage>
</organism>
<evidence type="ECO:0000313" key="3">
    <source>
        <dbReference type="Proteomes" id="UP001152799"/>
    </source>
</evidence>
<name>A0A9N9MDV9_9CUCU</name>
<keyword evidence="3" id="KW-1185">Reference proteome</keyword>
<dbReference type="Proteomes" id="UP001152799">
    <property type="component" value="Chromosome 1"/>
</dbReference>
<feature type="compositionally biased region" description="Basic and acidic residues" evidence="1">
    <location>
        <begin position="84"/>
        <end position="107"/>
    </location>
</feature>
<feature type="region of interest" description="Disordered" evidence="1">
    <location>
        <begin position="84"/>
        <end position="135"/>
    </location>
</feature>
<protein>
    <submittedName>
        <fullName evidence="2">Uncharacterized protein</fullName>
    </submittedName>
</protein>